<sequence>MDNGTVINGTSCRRPGNKSDAAAVPVPRRPWPVIGGIALMWPETGDGQEAKKQSETEVTITALARTAHCSIPLAAMCVLAHLVCMDGAEFLDFSSREQLLIGHIEVTDYFCKDPCGVTPALTDGT</sequence>
<gene>
    <name evidence="2" type="ORF">CCUS01_06438</name>
</gene>
<accession>A0AAI9V9P6</accession>
<evidence type="ECO:0000313" key="2">
    <source>
        <dbReference type="EMBL" id="KAK1470336.1"/>
    </source>
</evidence>
<proteinExistence type="predicted"/>
<comment type="caution">
    <text evidence="2">The sequence shown here is derived from an EMBL/GenBank/DDBJ whole genome shotgun (WGS) entry which is preliminary data.</text>
</comment>
<dbReference type="EMBL" id="MPDP01000235">
    <property type="protein sequence ID" value="KAK1470336.1"/>
    <property type="molecule type" value="Genomic_DNA"/>
</dbReference>
<protein>
    <submittedName>
        <fullName evidence="2">Uncharacterized protein</fullName>
    </submittedName>
</protein>
<dbReference type="Proteomes" id="UP001239213">
    <property type="component" value="Unassembled WGS sequence"/>
</dbReference>
<organism evidence="2 3">
    <name type="scientific">Colletotrichum cuscutae</name>
    <dbReference type="NCBI Taxonomy" id="1209917"/>
    <lineage>
        <taxon>Eukaryota</taxon>
        <taxon>Fungi</taxon>
        <taxon>Dikarya</taxon>
        <taxon>Ascomycota</taxon>
        <taxon>Pezizomycotina</taxon>
        <taxon>Sordariomycetes</taxon>
        <taxon>Hypocreomycetidae</taxon>
        <taxon>Glomerellales</taxon>
        <taxon>Glomerellaceae</taxon>
        <taxon>Colletotrichum</taxon>
        <taxon>Colletotrichum acutatum species complex</taxon>
    </lineage>
</organism>
<evidence type="ECO:0000256" key="1">
    <source>
        <dbReference type="SAM" id="MobiDB-lite"/>
    </source>
</evidence>
<name>A0AAI9V9P6_9PEZI</name>
<evidence type="ECO:0000313" key="3">
    <source>
        <dbReference type="Proteomes" id="UP001239213"/>
    </source>
</evidence>
<dbReference type="AlphaFoldDB" id="A0AAI9V9P6"/>
<feature type="compositionally biased region" description="Polar residues" evidence="1">
    <location>
        <begin position="1"/>
        <end position="11"/>
    </location>
</feature>
<feature type="region of interest" description="Disordered" evidence="1">
    <location>
        <begin position="1"/>
        <end position="25"/>
    </location>
</feature>
<keyword evidence="3" id="KW-1185">Reference proteome</keyword>
<reference evidence="2" key="1">
    <citation type="submission" date="2016-11" db="EMBL/GenBank/DDBJ databases">
        <title>The genome sequence of Colletotrichum cuscutae.</title>
        <authorList>
            <person name="Baroncelli R."/>
        </authorList>
    </citation>
    <scope>NUCLEOTIDE SEQUENCE</scope>
    <source>
        <strain evidence="2">IMI 304802</strain>
    </source>
</reference>